<evidence type="ECO:0000256" key="4">
    <source>
        <dbReference type="ARBA" id="ARBA00004922"/>
    </source>
</evidence>
<comment type="subcellular location">
    <subcellularLocation>
        <location evidence="3">Endomembrane system</location>
        <topology evidence="3">Multi-pass membrane protein</topology>
    </subcellularLocation>
</comment>
<evidence type="ECO:0000256" key="10">
    <source>
        <dbReference type="ARBA" id="ARBA00022842"/>
    </source>
</evidence>
<feature type="transmembrane region" description="Helical" evidence="14">
    <location>
        <begin position="197"/>
        <end position="216"/>
    </location>
</feature>
<evidence type="ECO:0000256" key="3">
    <source>
        <dbReference type="ARBA" id="ARBA00004127"/>
    </source>
</evidence>
<comment type="pathway">
    <text evidence="4">Protein modification; protein glycosylation.</text>
</comment>
<dbReference type="AlphaFoldDB" id="A0A3A4RA01"/>
<evidence type="ECO:0000256" key="5">
    <source>
        <dbReference type="ARBA" id="ARBA00010810"/>
    </source>
</evidence>
<evidence type="ECO:0000256" key="11">
    <source>
        <dbReference type="ARBA" id="ARBA00022989"/>
    </source>
</evidence>
<keyword evidence="9" id="KW-0479">Metal-binding</keyword>
<evidence type="ECO:0000256" key="7">
    <source>
        <dbReference type="ARBA" id="ARBA00022679"/>
    </source>
</evidence>
<dbReference type="GO" id="GO:0016020">
    <property type="term" value="C:membrane"/>
    <property type="evidence" value="ECO:0007669"/>
    <property type="project" value="InterPro"/>
</dbReference>
<dbReference type="InterPro" id="IPR048307">
    <property type="entry name" value="STT3_N"/>
</dbReference>
<proteinExistence type="inferred from homology"/>
<feature type="transmembrane region" description="Helical" evidence="14">
    <location>
        <begin position="453"/>
        <end position="470"/>
    </location>
</feature>
<evidence type="ECO:0000256" key="9">
    <source>
        <dbReference type="ARBA" id="ARBA00022723"/>
    </source>
</evidence>
<feature type="transmembrane region" description="Helical" evidence="14">
    <location>
        <begin position="251"/>
        <end position="267"/>
    </location>
</feature>
<feature type="transmembrane region" description="Helical" evidence="14">
    <location>
        <begin position="296"/>
        <end position="317"/>
    </location>
</feature>
<keyword evidence="11 14" id="KW-1133">Transmembrane helix</keyword>
<feature type="transmembrane region" description="Helical" evidence="14">
    <location>
        <begin position="323"/>
        <end position="344"/>
    </location>
</feature>
<organism evidence="16 17">
    <name type="scientific">Candidatus Auribacter fodinae</name>
    <dbReference type="NCBI Taxonomy" id="2093366"/>
    <lineage>
        <taxon>Bacteria</taxon>
        <taxon>Pseudomonadati</taxon>
        <taxon>Candidatus Auribacterota</taxon>
        <taxon>Candidatus Auribacteria</taxon>
        <taxon>Candidatus Auribacterales</taxon>
        <taxon>Candidatus Auribacteraceae</taxon>
        <taxon>Candidatus Auribacter</taxon>
    </lineage>
</organism>
<gene>
    <name evidence="16" type="ORF">C4541_02275</name>
</gene>
<protein>
    <recommendedName>
        <fullName evidence="15">Oligosaccharyl transferase STT3 N-terminal domain-containing protein</fullName>
    </recommendedName>
</protein>
<name>A0A3A4RA01_9BACT</name>
<sequence length="682" mass="78860">MAGRQISEKQKQFILENASRLSVDELAKHLNLNAKDVLSVLNETQQTTKTELVEYPAPQYIISLRNIMCSKVILYPLLAFGMLMLFFFGYYWRMHPERTLESIMLDYDYAFHLRMTESILETGTVPETDPMGWYPDGKPVRELLPVFLYHLGAIFHKHTTSFTGRSVQDSIMLFYGIFCSLCIIPIFLLLKQITKRYDIAFIGTALAAVMPANIVRTFCTRYRYEGPGVIFLLFNMFFFMKAVEARSRKSTLIYGAVASIFMMLAVGTWRVSLLFPTLYCCVFIVVIILRRVTTQFLAVFSLQSLGVVFCALFYTYLNSQNYIFSHNAMLITGLGITALCTQWWKKEGVIRVEPVFFLIPLAMVLIVPMLHLSSGYESFFKVLLLKIRFSIQKFQVTGIENILFMNTAELSSVKPLDLFKWDMCSWGAIFIIFYPITLLIMRDKNKKVPFGEILILVFFSIIIFLTLLFYRNKVLLSPFVGLAGALSVHRTLLFIRRFRNWPAVAGIAFLAATVIIAGSGWRTGKYISVLRVSMRSYLEPTIINLEKINKDRVPVLAYWSYGYVIQTYAHSPTFLDGLLESPVVHGRLVEMSNLLLQNDEELFYQFCKKYGMGIMMVDKYDSRTQLYTLYAEKPYFQYFQRGGRPTEFGKNCIRSKTIFDPKSLKHFKLVYMNPRFNIFIIE</sequence>
<keyword evidence="10" id="KW-0460">Magnesium</keyword>
<dbReference type="PANTHER" id="PTHR13872">
    <property type="entry name" value="DOLICHYL-DIPHOSPHOOLIGOSACCHARIDE--PROTEIN GLYCOSYLTRANSFERASE SUBUNIT"/>
    <property type="match status" value="1"/>
</dbReference>
<keyword evidence="7" id="KW-0808">Transferase</keyword>
<comment type="cofactor">
    <cofactor evidence="1">
        <name>Mn(2+)</name>
        <dbReference type="ChEBI" id="CHEBI:29035"/>
    </cofactor>
</comment>
<keyword evidence="12 14" id="KW-0472">Membrane</keyword>
<evidence type="ECO:0000259" key="15">
    <source>
        <dbReference type="Pfam" id="PF02516"/>
    </source>
</evidence>
<dbReference type="GO" id="GO:0012505">
    <property type="term" value="C:endomembrane system"/>
    <property type="evidence" value="ECO:0007669"/>
    <property type="project" value="UniProtKB-SubCell"/>
</dbReference>
<keyword evidence="13" id="KW-0464">Manganese</keyword>
<feature type="transmembrane region" description="Helical" evidence="14">
    <location>
        <begin position="476"/>
        <end position="495"/>
    </location>
</feature>
<evidence type="ECO:0000256" key="6">
    <source>
        <dbReference type="ARBA" id="ARBA00022676"/>
    </source>
</evidence>
<evidence type="ECO:0000313" key="17">
    <source>
        <dbReference type="Proteomes" id="UP000266426"/>
    </source>
</evidence>
<feature type="transmembrane region" description="Helical" evidence="14">
    <location>
        <begin position="423"/>
        <end position="441"/>
    </location>
</feature>
<dbReference type="GO" id="GO:0046872">
    <property type="term" value="F:metal ion binding"/>
    <property type="evidence" value="ECO:0007669"/>
    <property type="project" value="UniProtKB-KW"/>
</dbReference>
<evidence type="ECO:0000256" key="12">
    <source>
        <dbReference type="ARBA" id="ARBA00023136"/>
    </source>
</evidence>
<dbReference type="EMBL" id="QZJZ01000014">
    <property type="protein sequence ID" value="RJP61349.1"/>
    <property type="molecule type" value="Genomic_DNA"/>
</dbReference>
<feature type="transmembrane region" description="Helical" evidence="14">
    <location>
        <begin position="273"/>
        <end position="289"/>
    </location>
</feature>
<reference evidence="16 17" key="1">
    <citation type="journal article" date="2017" name="ISME J.">
        <title>Energy and carbon metabolisms in a deep terrestrial subsurface fluid microbial community.</title>
        <authorList>
            <person name="Momper L."/>
            <person name="Jungbluth S.P."/>
            <person name="Lee M.D."/>
            <person name="Amend J.P."/>
        </authorList>
    </citation>
    <scope>NUCLEOTIDE SEQUENCE [LARGE SCALE GENOMIC DNA]</scope>
    <source>
        <strain evidence="16">SURF_26</strain>
    </source>
</reference>
<feature type="domain" description="Oligosaccharyl transferase STT3 N-terminal" evidence="15">
    <location>
        <begin position="80"/>
        <end position="338"/>
    </location>
</feature>
<feature type="transmembrane region" description="Helical" evidence="14">
    <location>
        <begin position="502"/>
        <end position="521"/>
    </location>
</feature>
<keyword evidence="6" id="KW-0328">Glycosyltransferase</keyword>
<feature type="transmembrane region" description="Helical" evidence="14">
    <location>
        <begin position="222"/>
        <end position="239"/>
    </location>
</feature>
<evidence type="ECO:0000256" key="14">
    <source>
        <dbReference type="SAM" id="Phobius"/>
    </source>
</evidence>
<dbReference type="Proteomes" id="UP000266426">
    <property type="component" value="Unassembled WGS sequence"/>
</dbReference>
<feature type="transmembrane region" description="Helical" evidence="14">
    <location>
        <begin position="171"/>
        <end position="190"/>
    </location>
</feature>
<dbReference type="UniPathway" id="UPA00378"/>
<evidence type="ECO:0000256" key="13">
    <source>
        <dbReference type="ARBA" id="ARBA00023211"/>
    </source>
</evidence>
<keyword evidence="8 14" id="KW-0812">Transmembrane</keyword>
<evidence type="ECO:0000256" key="1">
    <source>
        <dbReference type="ARBA" id="ARBA00001936"/>
    </source>
</evidence>
<dbReference type="InterPro" id="IPR003674">
    <property type="entry name" value="Oligo_trans_STT3"/>
</dbReference>
<evidence type="ECO:0000256" key="2">
    <source>
        <dbReference type="ARBA" id="ARBA00001946"/>
    </source>
</evidence>
<comment type="similarity">
    <text evidence="5">Belongs to the STT3 family.</text>
</comment>
<dbReference type="Pfam" id="PF02516">
    <property type="entry name" value="STT3"/>
    <property type="match status" value="1"/>
</dbReference>
<comment type="cofactor">
    <cofactor evidence="2">
        <name>Mg(2+)</name>
        <dbReference type="ChEBI" id="CHEBI:18420"/>
    </cofactor>
</comment>
<dbReference type="GO" id="GO:0004576">
    <property type="term" value="F:oligosaccharyl transferase activity"/>
    <property type="evidence" value="ECO:0007669"/>
    <property type="project" value="InterPro"/>
</dbReference>
<evidence type="ECO:0000313" key="16">
    <source>
        <dbReference type="EMBL" id="RJP61349.1"/>
    </source>
</evidence>
<accession>A0A3A4RA01</accession>
<comment type="caution">
    <text evidence="16">The sequence shown here is derived from an EMBL/GenBank/DDBJ whole genome shotgun (WGS) entry which is preliminary data.</text>
</comment>
<feature type="transmembrane region" description="Helical" evidence="14">
    <location>
        <begin position="72"/>
        <end position="92"/>
    </location>
</feature>
<evidence type="ECO:0000256" key="8">
    <source>
        <dbReference type="ARBA" id="ARBA00022692"/>
    </source>
</evidence>
<dbReference type="Gene3D" id="3.40.50.12610">
    <property type="match status" value="1"/>
</dbReference>
<feature type="transmembrane region" description="Helical" evidence="14">
    <location>
        <begin position="356"/>
        <end position="376"/>
    </location>
</feature>
<dbReference type="PANTHER" id="PTHR13872:SF1">
    <property type="entry name" value="DOLICHYL-DIPHOSPHOOLIGOSACCHARIDE--PROTEIN GLYCOSYLTRANSFERASE SUBUNIT STT3B"/>
    <property type="match status" value="1"/>
</dbReference>